<reference evidence="1 2" key="1">
    <citation type="submission" date="2018-03" db="EMBL/GenBank/DDBJ databases">
        <title>Alkalicoccus saliphilus sp. nov., isolated from a mineral pool.</title>
        <authorList>
            <person name="Zhao B."/>
        </authorList>
    </citation>
    <scope>NUCLEOTIDE SEQUENCE [LARGE SCALE GENOMIC DNA]</scope>
    <source>
        <strain evidence="1 2">6AG</strain>
    </source>
</reference>
<dbReference type="RefSeq" id="WP_218017824.1">
    <property type="nucleotide sequence ID" value="NZ_PZJJ01000039.1"/>
</dbReference>
<gene>
    <name evidence="1" type="ORF">C6Y45_15355</name>
</gene>
<organism evidence="1 2">
    <name type="scientific">Alkalicoccus saliphilus</name>
    <dbReference type="NCBI Taxonomy" id="200989"/>
    <lineage>
        <taxon>Bacteria</taxon>
        <taxon>Bacillati</taxon>
        <taxon>Bacillota</taxon>
        <taxon>Bacilli</taxon>
        <taxon>Bacillales</taxon>
        <taxon>Bacillaceae</taxon>
        <taxon>Alkalicoccus</taxon>
    </lineage>
</organism>
<keyword evidence="2" id="KW-1185">Reference proteome</keyword>
<name>A0A2T4U2L6_9BACI</name>
<dbReference type="Proteomes" id="UP000240509">
    <property type="component" value="Unassembled WGS sequence"/>
</dbReference>
<dbReference type="EMBL" id="PZJJ01000039">
    <property type="protein sequence ID" value="PTL37638.1"/>
    <property type="molecule type" value="Genomic_DNA"/>
</dbReference>
<proteinExistence type="predicted"/>
<evidence type="ECO:0000313" key="2">
    <source>
        <dbReference type="Proteomes" id="UP000240509"/>
    </source>
</evidence>
<sequence>LRRLFSILERKVAPTSAFDGSLVRKEWLKTQHKWLFPSAILRQHSALSWRSFCLEGGARLLNGRKAVLNLHE</sequence>
<comment type="caution">
    <text evidence="1">The sequence shown here is derived from an EMBL/GenBank/DDBJ whole genome shotgun (WGS) entry which is preliminary data.</text>
</comment>
<accession>A0A2T4U2L6</accession>
<evidence type="ECO:0000313" key="1">
    <source>
        <dbReference type="EMBL" id="PTL37638.1"/>
    </source>
</evidence>
<feature type="non-terminal residue" evidence="1">
    <location>
        <position position="1"/>
    </location>
</feature>
<dbReference type="AlphaFoldDB" id="A0A2T4U2L6"/>
<protein>
    <submittedName>
        <fullName evidence="1">Uncharacterized protein</fullName>
    </submittedName>
</protein>